<name>A0A4V1RWX5_9BACT</name>
<dbReference type="Gene3D" id="2.60.120.10">
    <property type="entry name" value="Jelly Rolls"/>
    <property type="match status" value="1"/>
</dbReference>
<dbReference type="EMBL" id="SBLB01000001">
    <property type="protein sequence ID" value="RYC71788.1"/>
    <property type="molecule type" value="Genomic_DNA"/>
</dbReference>
<dbReference type="InterPro" id="IPR011051">
    <property type="entry name" value="RmlC_Cupin_sf"/>
</dbReference>
<evidence type="ECO:0000259" key="1">
    <source>
        <dbReference type="Pfam" id="PF07883"/>
    </source>
</evidence>
<sequence>MPFTYPHSIENSTGETLIFYQVIPEPDGDRVVGENFVAPGSGPPMHVHWLQDEGFTVLSGTIGYQLAGQKEQYAQAGETIVFKRGVPHRFWNAGTDPLHCSAWLKPAHSIVFFLSALFAAQKKSGNARPEAFDAAYLLTRYADEYAMPEIPWLVRHVLMPITYRLGKLLGRYDHFKDAPEPLKRATSLRQSAVSGAAVQSEQTLTATH</sequence>
<dbReference type="PANTHER" id="PTHR36440">
    <property type="entry name" value="PUTATIVE (AFU_ORTHOLOGUE AFUA_8G07350)-RELATED"/>
    <property type="match status" value="1"/>
</dbReference>
<dbReference type="Proteomes" id="UP000290407">
    <property type="component" value="Unassembled WGS sequence"/>
</dbReference>
<protein>
    <submittedName>
        <fullName evidence="2">Cupin domain-containing protein</fullName>
    </submittedName>
</protein>
<dbReference type="InterPro" id="IPR053146">
    <property type="entry name" value="QDO-like"/>
</dbReference>
<comment type="caution">
    <text evidence="2">The sequence shown here is derived from an EMBL/GenBank/DDBJ whole genome shotgun (WGS) entry which is preliminary data.</text>
</comment>
<dbReference type="AlphaFoldDB" id="A0A4V1RWX5"/>
<dbReference type="PANTHER" id="PTHR36440:SF1">
    <property type="entry name" value="PUTATIVE (AFU_ORTHOLOGUE AFUA_8G07350)-RELATED"/>
    <property type="match status" value="1"/>
</dbReference>
<organism evidence="2 3">
    <name type="scientific">Spirosoma sordidisoli</name>
    <dbReference type="NCBI Taxonomy" id="2502893"/>
    <lineage>
        <taxon>Bacteria</taxon>
        <taxon>Pseudomonadati</taxon>
        <taxon>Bacteroidota</taxon>
        <taxon>Cytophagia</taxon>
        <taxon>Cytophagales</taxon>
        <taxon>Cytophagaceae</taxon>
        <taxon>Spirosoma</taxon>
    </lineage>
</organism>
<gene>
    <name evidence="2" type="ORF">EQG79_06580</name>
</gene>
<dbReference type="SUPFAM" id="SSF51182">
    <property type="entry name" value="RmlC-like cupins"/>
    <property type="match status" value="1"/>
</dbReference>
<reference evidence="2 3" key="1">
    <citation type="submission" date="2019-01" db="EMBL/GenBank/DDBJ databases">
        <title>Spirosoma flava sp. nov., a propanil-degrading bacterium isolated from herbicide-contaminated soil.</title>
        <authorList>
            <person name="Zhang L."/>
            <person name="Jiang J.-D."/>
        </authorList>
    </citation>
    <scope>NUCLEOTIDE SEQUENCE [LARGE SCALE GENOMIC DNA]</scope>
    <source>
        <strain evidence="2 3">TY50</strain>
    </source>
</reference>
<evidence type="ECO:0000313" key="2">
    <source>
        <dbReference type="EMBL" id="RYC71788.1"/>
    </source>
</evidence>
<evidence type="ECO:0000313" key="3">
    <source>
        <dbReference type="Proteomes" id="UP000290407"/>
    </source>
</evidence>
<feature type="domain" description="Cupin type-2" evidence="1">
    <location>
        <begin position="37"/>
        <end position="100"/>
    </location>
</feature>
<dbReference type="Pfam" id="PF07883">
    <property type="entry name" value="Cupin_2"/>
    <property type="match status" value="1"/>
</dbReference>
<dbReference type="CDD" id="cd02208">
    <property type="entry name" value="cupin_RmlC-like"/>
    <property type="match status" value="1"/>
</dbReference>
<accession>A0A4V1RWX5</accession>
<dbReference type="RefSeq" id="WP_077920883.1">
    <property type="nucleotide sequence ID" value="NZ_SBLB01000001.1"/>
</dbReference>
<dbReference type="InterPro" id="IPR013096">
    <property type="entry name" value="Cupin_2"/>
</dbReference>
<keyword evidence="3" id="KW-1185">Reference proteome</keyword>
<dbReference type="InterPro" id="IPR014710">
    <property type="entry name" value="RmlC-like_jellyroll"/>
</dbReference>
<proteinExistence type="predicted"/>